<keyword evidence="3" id="KW-1185">Reference proteome</keyword>
<dbReference type="RefSeq" id="WP_126725810.1">
    <property type="nucleotide sequence ID" value="NZ_RYZH01000023.1"/>
</dbReference>
<dbReference type="Pfam" id="PF03308">
    <property type="entry name" value="MeaB"/>
    <property type="match status" value="1"/>
</dbReference>
<dbReference type="NCBIfam" id="TIGR00750">
    <property type="entry name" value="lao"/>
    <property type="match status" value="1"/>
</dbReference>
<evidence type="ECO:0000256" key="1">
    <source>
        <dbReference type="ARBA" id="ARBA00009625"/>
    </source>
</evidence>
<sequence>MPNRPGSPTPPPPRRRLGVEQYVEGVLARDRGVLARVITLIESRRPDDRETARRVLDALVPHSGRSIRLGITGVPGAGKSTLIEAMGMNLLDAGRRVAVLAIDPSSRLTGGSILGDKTRMPRLSTRDDAYIRPSPTGSTLGGVAGHTREAMIACEAAGFDVVIVETVGVGQSETTVADMVDTFLAVLIAGAGDELQGIKRGLVEMVDLLAINKADGENRRPVERAVAQYRNAIRLLHPPESPWIPPVLPCSAREGSGLDALWEQVLAHRQALERAGLLSEKRRSQAVRWMWDLVDDSVRRMLREGPGLRDLAEGLEARVRDGELTASTAADRLLSALGLSADRSAVPAFPPS</sequence>
<comment type="similarity">
    <text evidence="1">Belongs to the SIMIBI class G3E GTPase family. ArgK/MeaB subfamily.</text>
</comment>
<protein>
    <submittedName>
        <fullName evidence="2">Methylmalonyl Co-A mutase-associated GTPase MeaB</fullName>
    </submittedName>
</protein>
<evidence type="ECO:0000313" key="2">
    <source>
        <dbReference type="EMBL" id="RUL87297.1"/>
    </source>
</evidence>
<reference evidence="2 3" key="2">
    <citation type="submission" date="2019-01" db="EMBL/GenBank/DDBJ databases">
        <title>Tautonia sociabilis, a novel thermotolerant planctomycete of Isosphaeraceae family, isolated from a 4000 m deep subterranean habitat.</title>
        <authorList>
            <person name="Kovaleva O.L."/>
            <person name="Elcheninov A.G."/>
            <person name="Van Heerden E."/>
            <person name="Toshchakov S.V."/>
            <person name="Novikov A."/>
            <person name="Bonch-Osmolovskaya E.A."/>
            <person name="Kublanov I.V."/>
        </authorList>
    </citation>
    <scope>NUCLEOTIDE SEQUENCE [LARGE SCALE GENOMIC DNA]</scope>
    <source>
        <strain evidence="2 3">GM2012</strain>
    </source>
</reference>
<comment type="caution">
    <text evidence="2">The sequence shown here is derived from an EMBL/GenBank/DDBJ whole genome shotgun (WGS) entry which is preliminary data.</text>
</comment>
<dbReference type="NCBIfam" id="NF006958">
    <property type="entry name" value="PRK09435.1"/>
    <property type="match status" value="1"/>
</dbReference>
<dbReference type="Gene3D" id="3.40.50.300">
    <property type="entry name" value="P-loop containing nucleotide triphosphate hydrolases"/>
    <property type="match status" value="1"/>
</dbReference>
<proteinExistence type="inferred from homology"/>
<dbReference type="SUPFAM" id="SSF52540">
    <property type="entry name" value="P-loop containing nucleoside triphosphate hydrolases"/>
    <property type="match status" value="1"/>
</dbReference>
<dbReference type="Proteomes" id="UP000280296">
    <property type="component" value="Unassembled WGS sequence"/>
</dbReference>
<dbReference type="PANTHER" id="PTHR23408">
    <property type="entry name" value="METHYLMALONYL-COA MUTASE"/>
    <property type="match status" value="1"/>
</dbReference>
<dbReference type="GO" id="GO:0003924">
    <property type="term" value="F:GTPase activity"/>
    <property type="evidence" value="ECO:0007669"/>
    <property type="project" value="InterPro"/>
</dbReference>
<dbReference type="GO" id="GO:0005737">
    <property type="term" value="C:cytoplasm"/>
    <property type="evidence" value="ECO:0007669"/>
    <property type="project" value="TreeGrafter"/>
</dbReference>
<dbReference type="InterPro" id="IPR005129">
    <property type="entry name" value="GTPase_ArgK"/>
</dbReference>
<dbReference type="CDD" id="cd03114">
    <property type="entry name" value="MMAA-like"/>
    <property type="match status" value="1"/>
</dbReference>
<dbReference type="GO" id="GO:0005525">
    <property type="term" value="F:GTP binding"/>
    <property type="evidence" value="ECO:0007669"/>
    <property type="project" value="InterPro"/>
</dbReference>
<accession>A0A432MJA6</accession>
<dbReference type="OrthoDB" id="9778292at2"/>
<dbReference type="Gene3D" id="1.10.287.130">
    <property type="match status" value="1"/>
</dbReference>
<reference evidence="2 3" key="1">
    <citation type="submission" date="2018-12" db="EMBL/GenBank/DDBJ databases">
        <authorList>
            <person name="Toschakov S.V."/>
        </authorList>
    </citation>
    <scope>NUCLEOTIDE SEQUENCE [LARGE SCALE GENOMIC DNA]</scope>
    <source>
        <strain evidence="2 3">GM2012</strain>
    </source>
</reference>
<dbReference type="Gene3D" id="1.20.5.170">
    <property type="match status" value="1"/>
</dbReference>
<name>A0A432MJA6_9BACT</name>
<dbReference type="EMBL" id="RYZH01000023">
    <property type="protein sequence ID" value="RUL87297.1"/>
    <property type="molecule type" value="Genomic_DNA"/>
</dbReference>
<evidence type="ECO:0000313" key="3">
    <source>
        <dbReference type="Proteomes" id="UP000280296"/>
    </source>
</evidence>
<organism evidence="2 3">
    <name type="scientific">Tautonia sociabilis</name>
    <dbReference type="NCBI Taxonomy" id="2080755"/>
    <lineage>
        <taxon>Bacteria</taxon>
        <taxon>Pseudomonadati</taxon>
        <taxon>Planctomycetota</taxon>
        <taxon>Planctomycetia</taxon>
        <taxon>Isosphaerales</taxon>
        <taxon>Isosphaeraceae</taxon>
        <taxon>Tautonia</taxon>
    </lineage>
</organism>
<dbReference type="AlphaFoldDB" id="A0A432MJA6"/>
<dbReference type="InterPro" id="IPR027417">
    <property type="entry name" value="P-loop_NTPase"/>
</dbReference>
<dbReference type="PANTHER" id="PTHR23408:SF3">
    <property type="entry name" value="METHYLMALONIC ACIDURIA TYPE A PROTEIN, MITOCHONDRIAL"/>
    <property type="match status" value="1"/>
</dbReference>
<gene>
    <name evidence="2" type="primary">meaB</name>
    <name evidence="2" type="ORF">TsocGM_13035</name>
</gene>